<keyword evidence="1" id="KW-0472">Membrane</keyword>
<feature type="transmembrane region" description="Helical" evidence="1">
    <location>
        <begin position="69"/>
        <end position="89"/>
    </location>
</feature>
<dbReference type="AlphaFoldDB" id="A0A6N9Q3K1"/>
<proteinExistence type="predicted"/>
<sequence>MGFVIDTVSTIYAIFAILPFISFGLFWIILFFKYENKKKVTNLAMDFTTPFLIGAVAVMYDIIFQSSSFGGIWIIVLIFLIFGGLIGNLQNRLKGKVHIKKLFRVIWRLGFLILSTSYILFLFIGVGIYFANS</sequence>
<keyword evidence="1" id="KW-0812">Transmembrane</keyword>
<evidence type="ECO:0000313" key="3">
    <source>
        <dbReference type="Proteomes" id="UP000448943"/>
    </source>
</evidence>
<gene>
    <name evidence="2" type="ORF">ERL59_10595</name>
</gene>
<keyword evidence="3" id="KW-1185">Reference proteome</keyword>
<comment type="caution">
    <text evidence="2">The sequence shown here is derived from an EMBL/GenBank/DDBJ whole genome shotgun (WGS) entry which is preliminary data.</text>
</comment>
<reference evidence="2 3" key="1">
    <citation type="submission" date="2019-01" db="EMBL/GenBank/DDBJ databases">
        <title>Chengkuizengella sp. nov., isolated from deep-sea sediment of East Pacific Ocean.</title>
        <authorList>
            <person name="Yang J."/>
            <person name="Lai Q."/>
            <person name="Shao Z."/>
        </authorList>
    </citation>
    <scope>NUCLEOTIDE SEQUENCE [LARGE SCALE GENOMIC DNA]</scope>
    <source>
        <strain evidence="2 3">YPA3-1-1</strain>
    </source>
</reference>
<protein>
    <submittedName>
        <fullName evidence="2">DUF3397 domain-containing protein</fullName>
    </submittedName>
</protein>
<name>A0A6N9Q3K1_9BACL</name>
<evidence type="ECO:0000256" key="1">
    <source>
        <dbReference type="SAM" id="Phobius"/>
    </source>
</evidence>
<dbReference type="InterPro" id="IPR024515">
    <property type="entry name" value="DUF3397"/>
</dbReference>
<dbReference type="Pfam" id="PF11877">
    <property type="entry name" value="DUF3397"/>
    <property type="match status" value="1"/>
</dbReference>
<organism evidence="2 3">
    <name type="scientific">Chengkuizengella marina</name>
    <dbReference type="NCBI Taxonomy" id="2507566"/>
    <lineage>
        <taxon>Bacteria</taxon>
        <taxon>Bacillati</taxon>
        <taxon>Bacillota</taxon>
        <taxon>Bacilli</taxon>
        <taxon>Bacillales</taxon>
        <taxon>Paenibacillaceae</taxon>
        <taxon>Chengkuizengella</taxon>
    </lineage>
</organism>
<feature type="transmembrane region" description="Helical" evidence="1">
    <location>
        <begin position="12"/>
        <end position="32"/>
    </location>
</feature>
<keyword evidence="1" id="KW-1133">Transmembrane helix</keyword>
<dbReference type="OrthoDB" id="2661791at2"/>
<feature type="transmembrane region" description="Helical" evidence="1">
    <location>
        <begin position="44"/>
        <end position="63"/>
    </location>
</feature>
<accession>A0A6N9Q3K1</accession>
<dbReference type="Proteomes" id="UP000448943">
    <property type="component" value="Unassembled WGS sequence"/>
</dbReference>
<feature type="transmembrane region" description="Helical" evidence="1">
    <location>
        <begin position="109"/>
        <end position="131"/>
    </location>
</feature>
<evidence type="ECO:0000313" key="2">
    <source>
        <dbReference type="EMBL" id="NBI29409.1"/>
    </source>
</evidence>
<dbReference type="EMBL" id="SIJB01000024">
    <property type="protein sequence ID" value="NBI29409.1"/>
    <property type="molecule type" value="Genomic_DNA"/>
</dbReference>